<keyword evidence="7" id="KW-0175">Coiled coil</keyword>
<dbReference type="InterPro" id="IPR000700">
    <property type="entry name" value="PAS-assoc_C"/>
</dbReference>
<dbReference type="KEGG" id="rhoz:GXP67_32775"/>
<dbReference type="CDD" id="cd00082">
    <property type="entry name" value="HisKA"/>
    <property type="match status" value="1"/>
</dbReference>
<comment type="catalytic activity">
    <reaction evidence="1">
        <text>ATP + protein L-histidine = ADP + protein N-phospho-L-histidine.</text>
        <dbReference type="EC" id="2.7.13.3"/>
    </reaction>
</comment>
<dbReference type="SUPFAM" id="SSF55785">
    <property type="entry name" value="PYP-like sensor domain (PAS domain)"/>
    <property type="match status" value="3"/>
</dbReference>
<keyword evidence="3" id="KW-0597">Phosphoprotein</keyword>
<dbReference type="RefSeq" id="WP_162447033.1">
    <property type="nucleotide sequence ID" value="NZ_CP048222.1"/>
</dbReference>
<evidence type="ECO:0000313" key="11">
    <source>
        <dbReference type="Proteomes" id="UP000480178"/>
    </source>
</evidence>
<dbReference type="Gene3D" id="1.10.287.130">
    <property type="match status" value="1"/>
</dbReference>
<dbReference type="PRINTS" id="PR00344">
    <property type="entry name" value="BCTRLSENSOR"/>
</dbReference>
<sequence>MDAEIFFQLSPLAQCCLTPDLLLVKWNDAFEQLAGIPVWANDPLQKFIPAKALKEVHALITSLNNGETKELTFALRTNTVKTAPITWKTHLNQDNLLYFIQLQNQPGPKAKETKETAKKAPSISLDSLTSMVNQSGDLISRFDKQLRFTFVNQELLRQAKKLTTGQFLGKTTKEMAPLLGISQENFTQWTNDLQQVLDTGKEVMHHNHVNLPTHTVHFQTMMFPDYSDGAISGVLVITRIINELKNTEVKLREQKNLLKLVFDCMQEGVMVIDLEKNFVLSNKTARTAIPIDLSTKNYEEWAQQVESFYPDKKTILPPEEIPVIKALSGETVFDHLGYYKHKKTKEGVFIIMNASPLTDASGKLIGAVAVFNNVSDRIKTQEQIASSLATLQGIIESTQDMVVAIDKNYSILAINSPGRKSFANVAGKLIDKDSNLIEVLANRPDLAEGVKLSWYRALQGETYMMMHEAEMGSNDTRYFESVYSPMYDAKGSVIGATMVGREVTEKLEQESEIKELVNRLMKLNQQFEEKNKALLAGEEELSAANEELKTQQEELQHTVDELAARNFELDQLVYKMSHDIRSPLTSVLGLTNVMKVDPDQSQWPVYINHIENRVLTLDRFVQSMISYAKANRNVTEAQLIDFGALLEQSKHDLAYMKGFDSIDITLEYKGENSAFYGDLFRLKILFNNIVSNAIKYQNPYAESHYLQVLVDQTPKQAVLTFTDNGIGIKEDHIAKIFDMFYRATEHTDGSGLGLYIVKQTVEKMKGKISLESQYGKMTKFIVVLPNMEKA</sequence>
<keyword evidence="4" id="KW-0808">Transferase</keyword>
<dbReference type="InterPro" id="IPR013656">
    <property type="entry name" value="PAS_4"/>
</dbReference>
<evidence type="ECO:0000256" key="1">
    <source>
        <dbReference type="ARBA" id="ARBA00000085"/>
    </source>
</evidence>
<name>A0A6C0GUS6_9BACT</name>
<evidence type="ECO:0000259" key="8">
    <source>
        <dbReference type="PROSITE" id="PS50109"/>
    </source>
</evidence>
<evidence type="ECO:0000256" key="7">
    <source>
        <dbReference type="SAM" id="Coils"/>
    </source>
</evidence>
<dbReference type="InterPro" id="IPR035965">
    <property type="entry name" value="PAS-like_dom_sf"/>
</dbReference>
<dbReference type="PANTHER" id="PTHR43711">
    <property type="entry name" value="TWO-COMPONENT HISTIDINE KINASE"/>
    <property type="match status" value="1"/>
</dbReference>
<dbReference type="InterPro" id="IPR050736">
    <property type="entry name" value="Sensor_HK_Regulatory"/>
</dbReference>
<dbReference type="InterPro" id="IPR003661">
    <property type="entry name" value="HisK_dim/P_dom"/>
</dbReference>
<dbReference type="SUPFAM" id="SSF55874">
    <property type="entry name" value="ATPase domain of HSP90 chaperone/DNA topoisomerase II/histidine kinase"/>
    <property type="match status" value="1"/>
</dbReference>
<dbReference type="GO" id="GO:0000155">
    <property type="term" value="F:phosphorelay sensor kinase activity"/>
    <property type="evidence" value="ECO:0007669"/>
    <property type="project" value="InterPro"/>
</dbReference>
<dbReference type="EC" id="2.7.13.3" evidence="2"/>
<keyword evidence="11" id="KW-1185">Reference proteome</keyword>
<keyword evidence="6" id="KW-0902">Two-component regulatory system</keyword>
<dbReference type="SMART" id="SM00388">
    <property type="entry name" value="HisKA"/>
    <property type="match status" value="1"/>
</dbReference>
<gene>
    <name evidence="10" type="ORF">GXP67_32775</name>
</gene>
<proteinExistence type="predicted"/>
<evidence type="ECO:0000256" key="2">
    <source>
        <dbReference type="ARBA" id="ARBA00012438"/>
    </source>
</evidence>
<evidence type="ECO:0000256" key="3">
    <source>
        <dbReference type="ARBA" id="ARBA00022553"/>
    </source>
</evidence>
<evidence type="ECO:0000256" key="5">
    <source>
        <dbReference type="ARBA" id="ARBA00022777"/>
    </source>
</evidence>
<dbReference type="InterPro" id="IPR004358">
    <property type="entry name" value="Sig_transdc_His_kin-like_C"/>
</dbReference>
<protein>
    <recommendedName>
        <fullName evidence="2">histidine kinase</fullName>
        <ecNumber evidence="2">2.7.13.3</ecNumber>
    </recommendedName>
</protein>
<accession>A0A6C0GUS6</accession>
<dbReference type="Gene3D" id="3.30.565.10">
    <property type="entry name" value="Histidine kinase-like ATPase, C-terminal domain"/>
    <property type="match status" value="1"/>
</dbReference>
<dbReference type="Gene3D" id="3.30.450.20">
    <property type="entry name" value="PAS domain"/>
    <property type="match status" value="3"/>
</dbReference>
<feature type="domain" description="PAC" evidence="9">
    <location>
        <begin position="459"/>
        <end position="515"/>
    </location>
</feature>
<dbReference type="Pfam" id="PF08448">
    <property type="entry name" value="PAS_4"/>
    <property type="match status" value="2"/>
</dbReference>
<dbReference type="CDD" id="cd00075">
    <property type="entry name" value="HATPase"/>
    <property type="match status" value="1"/>
</dbReference>
<keyword evidence="5" id="KW-0418">Kinase</keyword>
<dbReference type="NCBIfam" id="TIGR00229">
    <property type="entry name" value="sensory_box"/>
    <property type="match status" value="1"/>
</dbReference>
<evidence type="ECO:0000256" key="4">
    <source>
        <dbReference type="ARBA" id="ARBA00022679"/>
    </source>
</evidence>
<evidence type="ECO:0000256" key="6">
    <source>
        <dbReference type="ARBA" id="ARBA00023012"/>
    </source>
</evidence>
<reference evidence="10 11" key="1">
    <citation type="submission" date="2020-01" db="EMBL/GenBank/DDBJ databases">
        <authorList>
            <person name="Kim M.K."/>
        </authorList>
    </citation>
    <scope>NUCLEOTIDE SEQUENCE [LARGE SCALE GENOMIC DNA]</scope>
    <source>
        <strain evidence="10 11">172606-1</strain>
    </source>
</reference>
<dbReference type="SUPFAM" id="SSF47384">
    <property type="entry name" value="Homodimeric domain of signal transducing histidine kinase"/>
    <property type="match status" value="1"/>
</dbReference>
<dbReference type="InterPro" id="IPR003594">
    <property type="entry name" value="HATPase_dom"/>
</dbReference>
<dbReference type="PANTHER" id="PTHR43711:SF1">
    <property type="entry name" value="HISTIDINE KINASE 1"/>
    <property type="match status" value="1"/>
</dbReference>
<dbReference type="EMBL" id="CP048222">
    <property type="protein sequence ID" value="QHT71090.1"/>
    <property type="molecule type" value="Genomic_DNA"/>
</dbReference>
<dbReference type="PROSITE" id="PS50109">
    <property type="entry name" value="HIS_KIN"/>
    <property type="match status" value="1"/>
</dbReference>
<dbReference type="Proteomes" id="UP000480178">
    <property type="component" value="Chromosome"/>
</dbReference>
<dbReference type="InterPro" id="IPR005467">
    <property type="entry name" value="His_kinase_dom"/>
</dbReference>
<feature type="domain" description="Histidine kinase" evidence="8">
    <location>
        <begin position="575"/>
        <end position="788"/>
    </location>
</feature>
<organism evidence="10 11">
    <name type="scientific">Rhodocytophaga rosea</name>
    <dbReference type="NCBI Taxonomy" id="2704465"/>
    <lineage>
        <taxon>Bacteria</taxon>
        <taxon>Pseudomonadati</taxon>
        <taxon>Bacteroidota</taxon>
        <taxon>Cytophagia</taxon>
        <taxon>Cytophagales</taxon>
        <taxon>Rhodocytophagaceae</taxon>
        <taxon>Rhodocytophaga</taxon>
    </lineage>
</organism>
<dbReference type="AlphaFoldDB" id="A0A6C0GUS6"/>
<dbReference type="PROSITE" id="PS50113">
    <property type="entry name" value="PAC"/>
    <property type="match status" value="1"/>
</dbReference>
<dbReference type="InterPro" id="IPR036097">
    <property type="entry name" value="HisK_dim/P_sf"/>
</dbReference>
<dbReference type="Pfam" id="PF00512">
    <property type="entry name" value="HisKA"/>
    <property type="match status" value="1"/>
</dbReference>
<dbReference type="InterPro" id="IPR036890">
    <property type="entry name" value="HATPase_C_sf"/>
</dbReference>
<evidence type="ECO:0000259" key="9">
    <source>
        <dbReference type="PROSITE" id="PS50113"/>
    </source>
</evidence>
<feature type="coiled-coil region" evidence="7">
    <location>
        <begin position="506"/>
        <end position="565"/>
    </location>
</feature>
<dbReference type="Pfam" id="PF02518">
    <property type="entry name" value="HATPase_c"/>
    <property type="match status" value="1"/>
</dbReference>
<dbReference type="SMART" id="SM00387">
    <property type="entry name" value="HATPase_c"/>
    <property type="match status" value="1"/>
</dbReference>
<dbReference type="InterPro" id="IPR000014">
    <property type="entry name" value="PAS"/>
</dbReference>
<evidence type="ECO:0000313" key="10">
    <source>
        <dbReference type="EMBL" id="QHT71090.1"/>
    </source>
</evidence>